<keyword evidence="3 6" id="KW-0815">Transposition</keyword>
<name>L7VYF1_9BACT</name>
<accession>L7VYF1</accession>
<evidence type="ECO:0000256" key="1">
    <source>
        <dbReference type="ARBA" id="ARBA00002190"/>
    </source>
</evidence>
<dbReference type="PANTHER" id="PTHR33217:SF8">
    <property type="entry name" value="MUTATOR FAMILY TRANSPOSASE"/>
    <property type="match status" value="1"/>
</dbReference>
<dbReference type="GO" id="GO:0006313">
    <property type="term" value="P:DNA transposition"/>
    <property type="evidence" value="ECO:0007669"/>
    <property type="project" value="UniProtKB-UniRule"/>
</dbReference>
<dbReference type="Pfam" id="PF00872">
    <property type="entry name" value="Transposase_mut"/>
    <property type="match status" value="1"/>
</dbReference>
<keyword evidence="5 6" id="KW-0233">DNA recombination</keyword>
<proteinExistence type="inferred from homology"/>
<dbReference type="PROSITE" id="PS01007">
    <property type="entry name" value="TRANSPOSASE_MUTATOR"/>
    <property type="match status" value="1"/>
</dbReference>
<evidence type="ECO:0000313" key="7">
    <source>
        <dbReference type="EMBL" id="AGC72714.1"/>
    </source>
</evidence>
<dbReference type="GO" id="GO:0003677">
    <property type="term" value="F:DNA binding"/>
    <property type="evidence" value="ECO:0007669"/>
    <property type="project" value="UniProtKB-UniRule"/>
</dbReference>
<evidence type="ECO:0000256" key="4">
    <source>
        <dbReference type="ARBA" id="ARBA00023125"/>
    </source>
</evidence>
<dbReference type="PANTHER" id="PTHR33217">
    <property type="entry name" value="TRANSPOSASE FOR INSERTION SEQUENCE ELEMENT IS1081"/>
    <property type="match status" value="1"/>
</dbReference>
<comment type="similarity">
    <text evidence="2 6">Belongs to the transposase mutator family.</text>
</comment>
<comment type="function">
    <text evidence="1 6">Required for the transposition of the insertion element.</text>
</comment>
<dbReference type="NCBIfam" id="NF033543">
    <property type="entry name" value="transpos_IS256"/>
    <property type="match status" value="1"/>
</dbReference>
<evidence type="ECO:0000256" key="2">
    <source>
        <dbReference type="ARBA" id="ARBA00010961"/>
    </source>
</evidence>
<evidence type="ECO:0000256" key="6">
    <source>
        <dbReference type="RuleBase" id="RU365089"/>
    </source>
</evidence>
<protein>
    <recommendedName>
        <fullName evidence="6">Mutator family transposase</fullName>
    </recommendedName>
</protein>
<dbReference type="InterPro" id="IPR001207">
    <property type="entry name" value="Transposase_mutator"/>
</dbReference>
<dbReference type="AlphaFoldDB" id="L7VYF1"/>
<keyword evidence="6" id="KW-0814">Transposable element</keyword>
<sequence length="429" mass="47647">MDTENVTTESEIRREREGVIDAGMLDRLMAQVASEGLELLGPDGVLTELTSRIMNRALEIEMTDHLGYEKGDPAGWGSGNNRNGTTPKTVLTDAGAVPVAVPRDRNGEFEPTLVPKHARRLDGFNEIVLSLLSRGMSTRDIQAHVAEVYQSEISAELVSKITDAVLPLMREWQSRPLDEMYPVLYLDAIVVKVRTDGRVINRPVYIAMAIDLEGRKEVLGLWLGTGDEGSKYWLAVLTELANRGVKDVLIVCVDGLTGFADAIEAVWPRATVQTCVVHLIRNSIRYCSWKDRRAVVAALKPIYTAPTVDAAEAALDDFEEAWGKTYGAIVALWRRNWDRFIPFLGFDPAIRKIIYTTNAIESLNYQLRKVTKTRGSFPTDDAVLKIFYLAITNIGNTRGGELGTHTQGWKQALNAFAITYPGRIPETIN</sequence>
<evidence type="ECO:0000256" key="5">
    <source>
        <dbReference type="ARBA" id="ARBA00023172"/>
    </source>
</evidence>
<keyword evidence="4 6" id="KW-0238">DNA-binding</keyword>
<organism evidence="7">
    <name type="scientific">uncultured bacterium A1Q1_fos_2111</name>
    <dbReference type="NCBI Taxonomy" id="1256563"/>
    <lineage>
        <taxon>Bacteria</taxon>
        <taxon>environmental samples</taxon>
    </lineage>
</organism>
<reference evidence="7" key="1">
    <citation type="submission" date="2012-09" db="EMBL/GenBank/DDBJ databases">
        <title>Metagenomic Characterization of a Microbial Community in Wastewater Detects High Levels of Antibiotic Resistance.</title>
        <authorList>
            <person name="Abrams M."/>
            <person name="Caldwell A."/>
            <person name="Vandaei E."/>
            <person name="Lee W."/>
            <person name="Perrott J."/>
            <person name="Khan S.Y."/>
            <person name="Ta J."/>
            <person name="Romero D."/>
            <person name="Nguyen V."/>
            <person name="Pourmand N."/>
            <person name="Ouverney C.C."/>
        </authorList>
    </citation>
    <scope>NUCLEOTIDE SEQUENCE</scope>
</reference>
<dbReference type="EMBL" id="JX649910">
    <property type="protein sequence ID" value="AGC72714.1"/>
    <property type="molecule type" value="Genomic_DNA"/>
</dbReference>
<evidence type="ECO:0000256" key="3">
    <source>
        <dbReference type="ARBA" id="ARBA00022578"/>
    </source>
</evidence>
<dbReference type="GO" id="GO:0004803">
    <property type="term" value="F:transposase activity"/>
    <property type="evidence" value="ECO:0007669"/>
    <property type="project" value="UniProtKB-UniRule"/>
</dbReference>